<dbReference type="RefSeq" id="XP_030994760.1">
    <property type="nucleotide sequence ID" value="XM_031141111.1"/>
</dbReference>
<organism evidence="3 4">
    <name type="scientific">Thyridium curvatum</name>
    <dbReference type="NCBI Taxonomy" id="1093900"/>
    <lineage>
        <taxon>Eukaryota</taxon>
        <taxon>Fungi</taxon>
        <taxon>Dikarya</taxon>
        <taxon>Ascomycota</taxon>
        <taxon>Pezizomycotina</taxon>
        <taxon>Sordariomycetes</taxon>
        <taxon>Sordariomycetidae</taxon>
        <taxon>Thyridiales</taxon>
        <taxon>Thyridiaceae</taxon>
        <taxon>Thyridium</taxon>
    </lineage>
</organism>
<dbReference type="AlphaFoldDB" id="A0A507B6N7"/>
<evidence type="ECO:0000313" key="4">
    <source>
        <dbReference type="Proteomes" id="UP000319257"/>
    </source>
</evidence>
<comment type="caution">
    <text evidence="3">The sequence shown here is derived from an EMBL/GenBank/DDBJ whole genome shotgun (WGS) entry which is preliminary data.</text>
</comment>
<protein>
    <submittedName>
        <fullName evidence="3">Uncharacterized protein</fullName>
    </submittedName>
</protein>
<gene>
    <name evidence="3" type="ORF">E0L32_006475</name>
</gene>
<keyword evidence="1" id="KW-0175">Coiled coil</keyword>
<keyword evidence="2" id="KW-0472">Membrane</keyword>
<dbReference type="GeneID" id="41973922"/>
<dbReference type="InParanoid" id="A0A507B6N7"/>
<keyword evidence="2" id="KW-1133">Transmembrane helix</keyword>
<evidence type="ECO:0000256" key="2">
    <source>
        <dbReference type="SAM" id="Phobius"/>
    </source>
</evidence>
<evidence type="ECO:0000313" key="3">
    <source>
        <dbReference type="EMBL" id="TPX13049.1"/>
    </source>
</evidence>
<name>A0A507B6N7_9PEZI</name>
<sequence length="257" mass="29246">MADQQQDTPLSIVASIAGILTFFVALIAAVYARFTFLRNSDDDFFKVKTSLLWYKTESTWLSELVRATADSAGDGPFRDQLSSSRTGLDVGRESYRGTAEYQMYAFVMDDLIRLEERLLELVAETEEKAGTEEKEASDFGKPGAEKSAAGAERWTLVPKGWGWSWNRTTIAMAWMPVRKKALELVRQRDALTARVLFTQMSMISSRIRELEQRAVHRRQSSGEEALRRLEETIKSQQEQIQRLEAAVYRTAQNSSLR</sequence>
<feature type="coiled-coil region" evidence="1">
    <location>
        <begin position="219"/>
        <end position="253"/>
    </location>
</feature>
<dbReference type="OrthoDB" id="5329749at2759"/>
<keyword evidence="2" id="KW-0812">Transmembrane</keyword>
<keyword evidence="4" id="KW-1185">Reference proteome</keyword>
<dbReference type="EMBL" id="SKBQ01000037">
    <property type="protein sequence ID" value="TPX13049.1"/>
    <property type="molecule type" value="Genomic_DNA"/>
</dbReference>
<evidence type="ECO:0000256" key="1">
    <source>
        <dbReference type="SAM" id="Coils"/>
    </source>
</evidence>
<proteinExistence type="predicted"/>
<dbReference type="Proteomes" id="UP000319257">
    <property type="component" value="Unassembled WGS sequence"/>
</dbReference>
<accession>A0A507B6N7</accession>
<reference evidence="3 4" key="1">
    <citation type="submission" date="2019-06" db="EMBL/GenBank/DDBJ databases">
        <title>Draft genome sequence of the filamentous fungus Phialemoniopsis curvata isolated from diesel fuel.</title>
        <authorList>
            <person name="Varaljay V.A."/>
            <person name="Lyon W.J."/>
            <person name="Crouch A.L."/>
            <person name="Drake C.E."/>
            <person name="Hollomon J.M."/>
            <person name="Nadeau L.J."/>
            <person name="Nunn H.S."/>
            <person name="Stevenson B.S."/>
            <person name="Bojanowski C.L."/>
            <person name="Crookes-Goodson W.J."/>
        </authorList>
    </citation>
    <scope>NUCLEOTIDE SEQUENCE [LARGE SCALE GENOMIC DNA]</scope>
    <source>
        <strain evidence="3 4">D216</strain>
    </source>
</reference>
<feature type="transmembrane region" description="Helical" evidence="2">
    <location>
        <begin position="12"/>
        <end position="32"/>
    </location>
</feature>